<evidence type="ECO:0000256" key="2">
    <source>
        <dbReference type="ARBA" id="ARBA00022741"/>
    </source>
</evidence>
<dbReference type="Gene3D" id="3.40.50.300">
    <property type="entry name" value="P-loop containing nucleotide triphosphate hydrolases"/>
    <property type="match status" value="1"/>
</dbReference>
<dbReference type="Proteomes" id="UP001386955">
    <property type="component" value="Unassembled WGS sequence"/>
</dbReference>
<evidence type="ECO:0000259" key="7">
    <source>
        <dbReference type="Pfam" id="PF23247"/>
    </source>
</evidence>
<dbReference type="PANTHER" id="PTHR33463:SF105">
    <property type="entry name" value="AND NB-ARC DOMAIN DISEASE RESISTANCE PROTEIN, PUTATIVE-RELATED"/>
    <property type="match status" value="1"/>
</dbReference>
<evidence type="ECO:0000256" key="4">
    <source>
        <dbReference type="ARBA" id="ARBA00022840"/>
    </source>
</evidence>
<evidence type="ECO:0000256" key="5">
    <source>
        <dbReference type="SAM" id="MobiDB-lite"/>
    </source>
</evidence>
<evidence type="ECO:0000313" key="8">
    <source>
        <dbReference type="EMBL" id="KAK7390568.1"/>
    </source>
</evidence>
<gene>
    <name evidence="8" type="ORF">VNO78_25877</name>
</gene>
<dbReference type="InterPro" id="IPR042197">
    <property type="entry name" value="Apaf_helical"/>
</dbReference>
<keyword evidence="2" id="KW-0547">Nucleotide-binding</keyword>
<feature type="domain" description="NB-ARC" evidence="6">
    <location>
        <begin position="154"/>
        <end position="313"/>
    </location>
</feature>
<dbReference type="GO" id="GO:0043531">
    <property type="term" value="F:ADP binding"/>
    <property type="evidence" value="ECO:0007669"/>
    <property type="project" value="InterPro"/>
</dbReference>
<reference evidence="8 9" key="1">
    <citation type="submission" date="2024-01" db="EMBL/GenBank/DDBJ databases">
        <title>The genomes of 5 underutilized Papilionoideae crops provide insights into root nodulation and disease resistanc.</title>
        <authorList>
            <person name="Jiang F."/>
        </authorList>
    </citation>
    <scope>NUCLEOTIDE SEQUENCE [LARGE SCALE GENOMIC DNA]</scope>
    <source>
        <strain evidence="8">DUOXIRENSHENG_FW03</strain>
        <tissue evidence="8">Leaves</tissue>
    </source>
</reference>
<name>A0AAN9XFD1_PSOTE</name>
<dbReference type="InterPro" id="IPR057135">
    <property type="entry name" value="At4g27190-like_LRR"/>
</dbReference>
<feature type="region of interest" description="Disordered" evidence="5">
    <location>
        <begin position="1294"/>
        <end position="1349"/>
    </location>
</feature>
<evidence type="ECO:0000259" key="6">
    <source>
        <dbReference type="Pfam" id="PF00931"/>
    </source>
</evidence>
<dbReference type="InterPro" id="IPR002182">
    <property type="entry name" value="NB-ARC"/>
</dbReference>
<dbReference type="PRINTS" id="PR00364">
    <property type="entry name" value="DISEASERSIST"/>
</dbReference>
<feature type="domain" description="Disease resistance protein At4g27190-like leucine-rich repeats" evidence="7">
    <location>
        <begin position="898"/>
        <end position="986"/>
    </location>
</feature>
<keyword evidence="4" id="KW-0067">ATP-binding</keyword>
<comment type="caution">
    <text evidence="8">The sequence shown here is derived from an EMBL/GenBank/DDBJ whole genome shotgun (WGS) entry which is preliminary data.</text>
</comment>
<dbReference type="SUPFAM" id="SSF52540">
    <property type="entry name" value="P-loop containing nucleoside triphosphate hydrolases"/>
    <property type="match status" value="1"/>
</dbReference>
<evidence type="ECO:0008006" key="10">
    <source>
        <dbReference type="Google" id="ProtNLM"/>
    </source>
</evidence>
<evidence type="ECO:0000256" key="3">
    <source>
        <dbReference type="ARBA" id="ARBA00022821"/>
    </source>
</evidence>
<sequence length="1883" mass="213574">MANIAADLAKPILEKLMDATIRQSRYICCYTAIEEEFEKEKETLKAKGLTMADYVKVAKRRCEVIRSDVTLWQEQVERLIQEDNKTKVTCFFGCCPNCKWKYSRGKELVNKTEEMKRLIKSNFESFGIHLGVADVDYYSSEDYISFESRKLKYQELLDALTDDNIYMTGLQGMGGTGKTTLAKEIGKELKKTQRFDYVIFTIVSSTPDLEKIQDDIVGPLGLTLQGCTERERPKRLWSRLTNGEKILIILDDLWEDINFEDIGIPKKDNRNGCRILVTTRNIRICNSMGCDRKIQLELLPEEDAWKLFKNHAGLSDSSPKIILDKGQQITNECKGLPMAIAIIASSLKGEQRLEEWSLALNTLQNYIPEHGDDEIMGKIFKCLRYSFDNMKNKIGKELFLLCSMFREDEEIFDNILTRVSIGAGLVDKIDNNNDSYDACRSEVVVAKNKLIDSCLLLKTGETWIKMHDMVREVALWIANKEIQAVNICNKNQKLLVEKAKNLKYLQCEGKVMDVFSLRFDGSKLKILIFYLDDDFDERENDLVVVPNSFFKNMIELRVLYFSIKTYQKTTLSSPKSIQSLTNIRSLILVRFVLGDMSILQNLHCLETLDLVHCLMDQFPPDIAKLQKLKLLHMHFCIIESNNPFEVIESCSSLQELYFICDFPRTYKKVELPKLERFRIVDTRIPFYFRAAQSVMNSLYVSKIDDFFCRSTFKHLVQKTENLHLFELQEIWRSFIPAVVEPRDQATGNLYELRLTRISQLHYLINTKHIGSQVQYGFSKLVVLVLKEMENLKKLFTGPLPFELLKSLEKLSILNCLNLQGKLFMSNITLCNLKSLGLFSCPMLVSVFQLSTAQSLLLLEDLSIDNCEKLKSIITYERKRQNLGEEIVDGDNVDRTGGSLFTSLKTLRITRCPQLDFILPVVTSQDVPKLRVVEIRNCIELKYIFEPYQHKHDEQHFIFVALKEMVLETLPNFVDIFPECDESMCSFVKRSSPKVGSNTHKESTSIRCNIFSWLKSTKVPLDSKDRYQHQSLSSVHASSVIEQELNVDLMKIQLIGPEIFFTLQNISELTIGKCKKVKVIFSTAKLECLPQLHTLSIFECNELKHVIDEDIRNQRLSFFPRLKVLVITECKNLQCVFPMSTGKMVPELELLVIKEASKLEEVFGCESDQKVEIPNLKIVKFITLPNLCKGIGFETVNDCLVENCPKLSLTSTSSIRGRTRIGVSDVTKKFIQHTLQYMLGGHYKCSNRNQNSTSEGMEDFPTESNIKAASRNELSSLQVNTNESIEANVEEYNQHGNNTESNEFISGETQSKETSEEEKEPDEKPSTTISPTDSKLIRRPAQSPSSDILVHKTHSFEIKQNIEEGTTSASENTVTLPIGSGSVTSILCPIEDCEEQIAIPFSMVNAELATTKDIGHAGFQETYNFVVTHSNTNASGSNVSNKHIKDTLQSLLNDICESSKAQEITIQNSTAEATKDFPTETKVQVALGSKLASSQVNTNQSIHANIAEYNQAENGIQLNEFICADSKTKETLESEHENVGSYPSFEKPSIAILPTDSELMKRLACQIPSYVPLYKAHSPIRCLKDIQDQSAEEGSISGNTPITTLSTKKMRKISWGPLVTSLQKEIKKSIEEGSTSTYGKTLAIPIVSESDSSLIGPLVTSRSKIDQQENGEGVISIPSFSVEDGASIKDVGDGDFRKTSKFVVTHSLSNTQGNLSQITEDSSVTLIVKREIEQLVSNKHLALENLSLLTNFLVKHPSVHLSDNTLSDRYKGFAYTCLAEFLKFLQTHSVLDVLGSSRSKFVELLQDVRSCGFNKDWLDDVERRALFHEDPLQKILDSKNALIQQLEDIKHGMIQHLEHVKHHLEEQEAQVLKFTATFNTPLGY</sequence>
<dbReference type="SUPFAM" id="SSF52058">
    <property type="entry name" value="L domain-like"/>
    <property type="match status" value="2"/>
</dbReference>
<dbReference type="GO" id="GO:0005524">
    <property type="term" value="F:ATP binding"/>
    <property type="evidence" value="ECO:0007669"/>
    <property type="project" value="UniProtKB-KW"/>
</dbReference>
<evidence type="ECO:0000313" key="9">
    <source>
        <dbReference type="Proteomes" id="UP001386955"/>
    </source>
</evidence>
<accession>A0AAN9XFD1</accession>
<feature type="domain" description="Disease resistance protein At4g27190-like leucine-rich repeats" evidence="7">
    <location>
        <begin position="1108"/>
        <end position="1186"/>
    </location>
</feature>
<dbReference type="EMBL" id="JAYMYS010000006">
    <property type="protein sequence ID" value="KAK7390568.1"/>
    <property type="molecule type" value="Genomic_DNA"/>
</dbReference>
<proteinExistence type="inferred from homology"/>
<dbReference type="GO" id="GO:0006952">
    <property type="term" value="P:defense response"/>
    <property type="evidence" value="ECO:0007669"/>
    <property type="project" value="UniProtKB-KW"/>
</dbReference>
<dbReference type="PANTHER" id="PTHR33463">
    <property type="entry name" value="NB-ARC DOMAIN-CONTAINING PROTEIN-RELATED"/>
    <property type="match status" value="1"/>
</dbReference>
<dbReference type="InterPro" id="IPR050905">
    <property type="entry name" value="Plant_NBS-LRR"/>
</dbReference>
<dbReference type="Gene3D" id="1.10.8.430">
    <property type="entry name" value="Helical domain of apoptotic protease-activating factors"/>
    <property type="match status" value="1"/>
</dbReference>
<comment type="similarity">
    <text evidence="1">Belongs to the disease resistance NB-LRR family.</text>
</comment>
<feature type="compositionally biased region" description="Polar residues" evidence="5">
    <location>
        <begin position="1294"/>
        <end position="1303"/>
    </location>
</feature>
<dbReference type="Gene3D" id="3.80.10.10">
    <property type="entry name" value="Ribonuclease Inhibitor"/>
    <property type="match status" value="2"/>
</dbReference>
<keyword evidence="3" id="KW-0611">Plant defense</keyword>
<dbReference type="Pfam" id="PF00931">
    <property type="entry name" value="NB-ARC"/>
    <property type="match status" value="1"/>
</dbReference>
<dbReference type="InterPro" id="IPR032675">
    <property type="entry name" value="LRR_dom_sf"/>
</dbReference>
<organism evidence="8 9">
    <name type="scientific">Psophocarpus tetragonolobus</name>
    <name type="common">Winged bean</name>
    <name type="synonym">Dolichos tetragonolobus</name>
    <dbReference type="NCBI Taxonomy" id="3891"/>
    <lineage>
        <taxon>Eukaryota</taxon>
        <taxon>Viridiplantae</taxon>
        <taxon>Streptophyta</taxon>
        <taxon>Embryophyta</taxon>
        <taxon>Tracheophyta</taxon>
        <taxon>Spermatophyta</taxon>
        <taxon>Magnoliopsida</taxon>
        <taxon>eudicotyledons</taxon>
        <taxon>Gunneridae</taxon>
        <taxon>Pentapetalae</taxon>
        <taxon>rosids</taxon>
        <taxon>fabids</taxon>
        <taxon>Fabales</taxon>
        <taxon>Fabaceae</taxon>
        <taxon>Papilionoideae</taxon>
        <taxon>50 kb inversion clade</taxon>
        <taxon>NPAAA clade</taxon>
        <taxon>indigoferoid/millettioid clade</taxon>
        <taxon>Phaseoleae</taxon>
        <taxon>Psophocarpus</taxon>
    </lineage>
</organism>
<keyword evidence="9" id="KW-1185">Reference proteome</keyword>
<dbReference type="Pfam" id="PF23247">
    <property type="entry name" value="LRR_RPS2"/>
    <property type="match status" value="2"/>
</dbReference>
<dbReference type="FunFam" id="3.40.50.300:FF:001091">
    <property type="entry name" value="Probable disease resistance protein At1g61300"/>
    <property type="match status" value="1"/>
</dbReference>
<dbReference type="InterPro" id="IPR027417">
    <property type="entry name" value="P-loop_NTPase"/>
</dbReference>
<protein>
    <recommendedName>
        <fullName evidence="10">NB-ARC domain-containing protein</fullName>
    </recommendedName>
</protein>
<evidence type="ECO:0000256" key="1">
    <source>
        <dbReference type="ARBA" id="ARBA00008894"/>
    </source>
</evidence>